<dbReference type="InterPro" id="IPR003607">
    <property type="entry name" value="HD/PDEase_dom"/>
</dbReference>
<dbReference type="PROSITE" id="PS51831">
    <property type="entry name" value="HD"/>
    <property type="match status" value="1"/>
</dbReference>
<dbReference type="SMART" id="SM00322">
    <property type="entry name" value="KH"/>
    <property type="match status" value="1"/>
</dbReference>
<dbReference type="GO" id="GO:0003723">
    <property type="term" value="F:RNA binding"/>
    <property type="evidence" value="ECO:0007669"/>
    <property type="project" value="UniProtKB-UniRule"/>
</dbReference>
<dbReference type="CDD" id="cd22431">
    <property type="entry name" value="KH-I_RNaseY"/>
    <property type="match status" value="1"/>
</dbReference>
<evidence type="ECO:0000256" key="7">
    <source>
        <dbReference type="SAM" id="Coils"/>
    </source>
</evidence>
<dbReference type="CDD" id="cd00077">
    <property type="entry name" value="HDc"/>
    <property type="match status" value="1"/>
</dbReference>
<dbReference type="HAMAP" id="MF_00335">
    <property type="entry name" value="RNase_Y"/>
    <property type="match status" value="1"/>
</dbReference>
<feature type="coiled-coil region" evidence="7">
    <location>
        <begin position="21"/>
        <end position="98"/>
    </location>
</feature>
<evidence type="ECO:0000256" key="4">
    <source>
        <dbReference type="ARBA" id="ARBA00022884"/>
    </source>
</evidence>
<gene>
    <name evidence="5" type="primary">rny</name>
    <name evidence="9" type="ORF">A2784_02965</name>
</gene>
<dbReference type="SUPFAM" id="SSF54791">
    <property type="entry name" value="Eukaryotic type KH-domain (KH-domain type I)"/>
    <property type="match status" value="1"/>
</dbReference>
<keyword evidence="1 5" id="KW-0540">Nuclease</keyword>
<organism evidence="9 10">
    <name type="scientific">Candidatus Chisholmbacteria bacterium RIFCSPHIGHO2_01_FULL_48_12</name>
    <dbReference type="NCBI Taxonomy" id="1797589"/>
    <lineage>
        <taxon>Bacteria</taxon>
        <taxon>Candidatus Chisholmiibacteriota</taxon>
    </lineage>
</organism>
<dbReference type="GO" id="GO:0004521">
    <property type="term" value="F:RNA endonuclease activity"/>
    <property type="evidence" value="ECO:0007669"/>
    <property type="project" value="UniProtKB-UniRule"/>
</dbReference>
<dbReference type="InterPro" id="IPR006674">
    <property type="entry name" value="HD_domain"/>
</dbReference>
<dbReference type="InterPro" id="IPR017705">
    <property type="entry name" value="Ribonuclease_Y"/>
</dbReference>
<reference evidence="9 10" key="1">
    <citation type="journal article" date="2016" name="Nat. Commun.">
        <title>Thousands of microbial genomes shed light on interconnected biogeochemical processes in an aquifer system.</title>
        <authorList>
            <person name="Anantharaman K."/>
            <person name="Brown C.T."/>
            <person name="Hug L.A."/>
            <person name="Sharon I."/>
            <person name="Castelle C.J."/>
            <person name="Probst A.J."/>
            <person name="Thomas B.C."/>
            <person name="Singh A."/>
            <person name="Wilkins M.J."/>
            <person name="Karaoz U."/>
            <person name="Brodie E.L."/>
            <person name="Williams K.H."/>
            <person name="Hubbard S.S."/>
            <person name="Banfield J.F."/>
        </authorList>
    </citation>
    <scope>NUCLEOTIDE SEQUENCE [LARGE SCALE GENOMIC DNA]</scope>
</reference>
<comment type="function">
    <text evidence="5">Endoribonuclease that initiates mRNA decay.</text>
</comment>
<accession>A0A1G1VLZ0</accession>
<dbReference type="Pfam" id="PF00013">
    <property type="entry name" value="KH_1"/>
    <property type="match status" value="1"/>
</dbReference>
<dbReference type="Proteomes" id="UP000177324">
    <property type="component" value="Unassembled WGS sequence"/>
</dbReference>
<dbReference type="PANTHER" id="PTHR12826:SF15">
    <property type="entry name" value="RIBONUCLEASE Y"/>
    <property type="match status" value="1"/>
</dbReference>
<keyword evidence="3 5" id="KW-0378">Hydrolase</keyword>
<dbReference type="PROSITE" id="PS50084">
    <property type="entry name" value="KH_TYPE_1"/>
    <property type="match status" value="1"/>
</dbReference>
<dbReference type="Pfam" id="PF01966">
    <property type="entry name" value="HD"/>
    <property type="match status" value="1"/>
</dbReference>
<name>A0A1G1VLZ0_9BACT</name>
<evidence type="ECO:0000256" key="2">
    <source>
        <dbReference type="ARBA" id="ARBA00022759"/>
    </source>
</evidence>
<keyword evidence="2 5" id="KW-0255">Endonuclease</keyword>
<sequence length="421" mass="47451">MRLRQQLVEREIALDKRAQVLDERAAQMESLRAELVKLKQELIDKLEKVAGLTREEAKNWLLKQLDDQLAEEVARRIKEATEKAKAEAEEKAKEILIEAMRHGATNYVPEYTVSTVKIPDEDVKGRIIGKEGRNIRAFERATGVDLDLDETPGEIRLSSFDPIRREVAKMALRNLIADGRIQPSRIEEEVARVRREIVRITGEEGKKLAQAVGVYSLPMELLEILGKFKFRFSYGQNMIAHTLEETKIGIALAAEFKTNVDTVRLGCLLHDIGKVVTDEEGSHVELGVKLLQRFHMPQAVIDCVAQHHEDTEFTSVEAVLVYIADAMSGARPGARYEDYEEYAKRLGKLEETAKSFAGVVEAYAIQAGREVRVMVKPEELSDAATVKVAHDLKLKIEKELTYPGTVRVTVIREVRATEVAK</sequence>
<dbReference type="GO" id="GO:0006402">
    <property type="term" value="P:mRNA catabolic process"/>
    <property type="evidence" value="ECO:0007669"/>
    <property type="project" value="UniProtKB-UniRule"/>
</dbReference>
<dbReference type="InterPro" id="IPR004087">
    <property type="entry name" value="KH_dom"/>
</dbReference>
<dbReference type="Pfam" id="PF12072">
    <property type="entry name" value="RNase_Y_N"/>
    <property type="match status" value="1"/>
</dbReference>
<evidence type="ECO:0000313" key="9">
    <source>
        <dbReference type="EMBL" id="OGY16408.1"/>
    </source>
</evidence>
<dbReference type="SMART" id="SM00471">
    <property type="entry name" value="HDc"/>
    <property type="match status" value="1"/>
</dbReference>
<dbReference type="InterPro" id="IPR036612">
    <property type="entry name" value="KH_dom_type_1_sf"/>
</dbReference>
<evidence type="ECO:0000313" key="10">
    <source>
        <dbReference type="Proteomes" id="UP000177324"/>
    </source>
</evidence>
<evidence type="ECO:0000256" key="5">
    <source>
        <dbReference type="HAMAP-Rule" id="MF_00335"/>
    </source>
</evidence>
<dbReference type="Gene3D" id="3.30.1370.10">
    <property type="entry name" value="K Homology domain, type 1"/>
    <property type="match status" value="1"/>
</dbReference>
<comment type="similarity">
    <text evidence="5">Belongs to the RNase Y family.</text>
</comment>
<dbReference type="AlphaFoldDB" id="A0A1G1VLZ0"/>
<evidence type="ECO:0000259" key="8">
    <source>
        <dbReference type="PROSITE" id="PS51831"/>
    </source>
</evidence>
<evidence type="ECO:0000256" key="3">
    <source>
        <dbReference type="ARBA" id="ARBA00022801"/>
    </source>
</evidence>
<dbReference type="EC" id="3.1.-.-" evidence="5 6"/>
<dbReference type="Gene3D" id="1.10.3210.10">
    <property type="entry name" value="Hypothetical protein af1432"/>
    <property type="match status" value="1"/>
</dbReference>
<proteinExistence type="inferred from homology"/>
<evidence type="ECO:0000256" key="1">
    <source>
        <dbReference type="ARBA" id="ARBA00022722"/>
    </source>
</evidence>
<dbReference type="InterPro" id="IPR022711">
    <property type="entry name" value="RNase_Y_N"/>
</dbReference>
<dbReference type="EMBL" id="MHCH01000046">
    <property type="protein sequence ID" value="OGY16408.1"/>
    <property type="molecule type" value="Genomic_DNA"/>
</dbReference>
<dbReference type="GO" id="GO:0005886">
    <property type="term" value="C:plasma membrane"/>
    <property type="evidence" value="ECO:0007669"/>
    <property type="project" value="UniProtKB-UniRule"/>
</dbReference>
<keyword evidence="7" id="KW-0175">Coiled coil</keyword>
<evidence type="ECO:0000256" key="6">
    <source>
        <dbReference type="NCBIfam" id="TIGR03319"/>
    </source>
</evidence>
<dbReference type="NCBIfam" id="TIGR03319">
    <property type="entry name" value="RNase_Y"/>
    <property type="match status" value="1"/>
</dbReference>
<dbReference type="NCBIfam" id="TIGR00277">
    <property type="entry name" value="HDIG"/>
    <property type="match status" value="1"/>
</dbReference>
<dbReference type="InterPro" id="IPR006675">
    <property type="entry name" value="HDIG_dom"/>
</dbReference>
<feature type="domain" description="HD" evidence="8">
    <location>
        <begin position="238"/>
        <end position="330"/>
    </location>
</feature>
<protein>
    <recommendedName>
        <fullName evidence="5 6">Ribonuclease Y</fullName>
        <shortName evidence="5">RNase Y</shortName>
        <ecNumber evidence="5 6">3.1.-.-</ecNumber>
    </recommendedName>
</protein>
<keyword evidence="4 5" id="KW-0694">RNA-binding</keyword>
<dbReference type="PANTHER" id="PTHR12826">
    <property type="entry name" value="RIBONUCLEASE Y"/>
    <property type="match status" value="1"/>
</dbReference>
<dbReference type="STRING" id="1797589.A2784_02965"/>
<comment type="caution">
    <text evidence="9">The sequence shown here is derived from an EMBL/GenBank/DDBJ whole genome shotgun (WGS) entry which is preliminary data.</text>
</comment>
<dbReference type="GO" id="GO:0016787">
    <property type="term" value="F:hydrolase activity"/>
    <property type="evidence" value="ECO:0007669"/>
    <property type="project" value="UniProtKB-KW"/>
</dbReference>
<dbReference type="SUPFAM" id="SSF109604">
    <property type="entry name" value="HD-domain/PDEase-like"/>
    <property type="match status" value="1"/>
</dbReference>
<dbReference type="InterPro" id="IPR004088">
    <property type="entry name" value="KH_dom_type_1"/>
</dbReference>